<dbReference type="STRING" id="27342.A0A0H2S5Y3"/>
<sequence length="1384" mass="149758">MSTRTLKRARSPSLEADAGLPVKRAKSALVTEVTTAAAGVLSEFGLFTPPLSELPPYDYEGLPVYNLHLVSVDEHGHAIPVSKEAPPVLEKISERTTGLITPEPTPMAVDDKPDPFLTASPAWKGHDSPANFAYTGDIRLLGLLPAQIFIYQHVSVHGCPYDEVITLTSGAVSLGDLLQDLRGTPLDAIALKQVQLCFARRCFDPRRPAGVYFETDVEFKGVLQPVSDFLRDFFKQEEPAIHFSAYIGEHRGWNRVAVPSTLLLRGSLEGISLNLFDVFEFKTIGVELLGHKQGGAWDMGYGFFGEVNLTVPKSTMPLQVTYLLRKCGPIWTLALRLKDDEWKDCFGVKGLNLREVNLLAFLSAGKAHGGGLTLQLGAIITLNGLVLKVSGSYGPAGYSLFAEIGNFTLHDLGALFYEFLEIELDIFDHDITFNSISLLVSSTGLTLAGCITINGHTTTYGSISLSRDGIAIEGGVGDLEFEGLYVKNAQFDVFIASKLDSTCARASKCAVMGSVAFSGIELDVSVILEKTPEKLYWTICGEMRGLVTTSKLVGELKDTFLDVSLERMALIATNHDKPGSSCGGLSYPVTKGIQFCALIDRIPQLEQLLRGSVKGMVFRASLDVESRKFSVGIILPAERTISFSESVYSGPLELAFEIGASPEDMLIMLKACLNVHVDTQPDPLAFALGLKAGVVGASAYGQMLNDWTSPCGLGKEIVIRKCALQFGIVYSTFFSTGTPGEIGLAGELSIGKKLAGVAMKVTQNPKEQLLVAEIVDLGVTDLVHFASLVVGHEIPDPGDILHFNELSLYLSTGTSIGLTYYPAGVSAKGDMRIFGKRAKFELSLALGVKIMATIEAFELGPLKVHGAARPDPIVDVEISAAKQAVLIDGAVEIWGLTAALHLDAQLYPSPKLDFWVHLTLADLLIVKLEAKLSGVKSFKSLDSLAGADFEVYALVEQNIVDEVVKQLSQQIQAAKDAAKHGFDELKAKMDEKEALFKAGCQAAIDHLEVKRKEWHEKKAAVDAEFARVQADVTRTREELERKVDEAERAFKAVLAQANAALEEAKHDAAAAIMDAERAVEDAQRDSDESIRSAQNDLQSARDFLNNNFGSAIRDLENARYAVEDAQRTIDNLDREIDEGGATVGLQTARGFLYAAQGIVHSTGFVAAEGAVAGCQTALEGVRLIKTEALNVAKDGLREVREDQAILVEAAQSGLKSVEEACDELNVFNAAKEALRAGEGIAHGMISTAQAGVDALANCAEFVAFDVAEKALKFAQENTSELNLARHALTVAEGAVNVGLEIGNWAVSHAGEIFNIRKMEFSGSVRSLTSKDGPPLRVAVEGVVFGEKVDFELVWKPHFDLVEFIKELFRLLWAEIQRMAKELFS</sequence>
<name>A0A0H2S5Y3_9AGAM</name>
<dbReference type="CDD" id="cd06503">
    <property type="entry name" value="ATP-synt_Fo_b"/>
    <property type="match status" value="1"/>
</dbReference>
<reference evidence="2 3" key="1">
    <citation type="submission" date="2015-04" db="EMBL/GenBank/DDBJ databases">
        <title>Complete genome sequence of Schizopora paradoxa KUC8140, a cosmopolitan wood degrader in East Asia.</title>
        <authorList>
            <consortium name="DOE Joint Genome Institute"/>
            <person name="Min B."/>
            <person name="Park H."/>
            <person name="Jang Y."/>
            <person name="Kim J.-J."/>
            <person name="Kim K.H."/>
            <person name="Pangilinan J."/>
            <person name="Lipzen A."/>
            <person name="Riley R."/>
            <person name="Grigoriev I.V."/>
            <person name="Spatafora J.W."/>
            <person name="Choi I.-G."/>
        </authorList>
    </citation>
    <scope>NUCLEOTIDE SEQUENCE [LARGE SCALE GENOMIC DNA]</scope>
    <source>
        <strain evidence="2 3">KUC8140</strain>
    </source>
</reference>
<dbReference type="Proteomes" id="UP000053477">
    <property type="component" value="Unassembled WGS sequence"/>
</dbReference>
<keyword evidence="1" id="KW-0175">Coiled coil</keyword>
<feature type="coiled-coil region" evidence="1">
    <location>
        <begin position="1029"/>
        <end position="1085"/>
    </location>
</feature>
<evidence type="ECO:0000313" key="3">
    <source>
        <dbReference type="Proteomes" id="UP000053477"/>
    </source>
</evidence>
<organism evidence="2 3">
    <name type="scientific">Schizopora paradoxa</name>
    <dbReference type="NCBI Taxonomy" id="27342"/>
    <lineage>
        <taxon>Eukaryota</taxon>
        <taxon>Fungi</taxon>
        <taxon>Dikarya</taxon>
        <taxon>Basidiomycota</taxon>
        <taxon>Agaricomycotina</taxon>
        <taxon>Agaricomycetes</taxon>
        <taxon>Hymenochaetales</taxon>
        <taxon>Schizoporaceae</taxon>
        <taxon>Schizopora</taxon>
    </lineage>
</organism>
<accession>A0A0H2S5Y3</accession>
<feature type="coiled-coil region" evidence="1">
    <location>
        <begin position="1115"/>
        <end position="1142"/>
    </location>
</feature>
<proteinExistence type="predicted"/>
<evidence type="ECO:0000313" key="2">
    <source>
        <dbReference type="EMBL" id="KLO19379.1"/>
    </source>
</evidence>
<gene>
    <name evidence="2" type="ORF">SCHPADRAFT_935442</name>
</gene>
<dbReference type="InParanoid" id="A0A0H2S5Y3"/>
<keyword evidence="3" id="KW-1185">Reference proteome</keyword>
<dbReference type="OrthoDB" id="3219467at2759"/>
<protein>
    <submittedName>
        <fullName evidence="2">Uncharacterized protein</fullName>
    </submittedName>
</protein>
<evidence type="ECO:0000256" key="1">
    <source>
        <dbReference type="SAM" id="Coils"/>
    </source>
</evidence>
<dbReference type="EMBL" id="KQ085887">
    <property type="protein sequence ID" value="KLO19379.1"/>
    <property type="molecule type" value="Genomic_DNA"/>
</dbReference>